<feature type="transmembrane region" description="Helical" evidence="8">
    <location>
        <begin position="74"/>
        <end position="93"/>
    </location>
</feature>
<evidence type="ECO:0000313" key="11">
    <source>
        <dbReference type="Proteomes" id="UP000026922"/>
    </source>
</evidence>
<feature type="transmembrane region" description="Helical" evidence="8">
    <location>
        <begin position="132"/>
        <end position="151"/>
    </location>
</feature>
<dbReference type="AlphaFoldDB" id="A0A061JHK0"/>
<organism evidence="10 11">
    <name type="scientific">Holospora undulata HU1</name>
    <dbReference type="NCBI Taxonomy" id="1321371"/>
    <lineage>
        <taxon>Bacteria</taxon>
        <taxon>Pseudomonadati</taxon>
        <taxon>Pseudomonadota</taxon>
        <taxon>Alphaproteobacteria</taxon>
        <taxon>Holosporales</taxon>
        <taxon>Holosporaceae</taxon>
        <taxon>Holospora</taxon>
    </lineage>
</organism>
<keyword evidence="8" id="KW-0997">Cell inner membrane</keyword>
<dbReference type="Proteomes" id="UP000026922">
    <property type="component" value="Unassembled WGS sequence"/>
</dbReference>
<dbReference type="Pfam" id="PF07690">
    <property type="entry name" value="MFS_1"/>
    <property type="match status" value="1"/>
</dbReference>
<comment type="caution">
    <text evidence="10">The sequence shown here is derived from an EMBL/GenBank/DDBJ whole genome shotgun (WGS) entry which is preliminary data.</text>
</comment>
<dbReference type="InterPro" id="IPR011701">
    <property type="entry name" value="MFS"/>
</dbReference>
<dbReference type="CDD" id="cd17320">
    <property type="entry name" value="MFS_MdfA_MDR_like"/>
    <property type="match status" value="1"/>
</dbReference>
<dbReference type="InterPro" id="IPR050189">
    <property type="entry name" value="MFS_Efflux_Transporters"/>
</dbReference>
<evidence type="ECO:0000259" key="9">
    <source>
        <dbReference type="PROSITE" id="PS50850"/>
    </source>
</evidence>
<accession>A0A061JHK0</accession>
<keyword evidence="3 8" id="KW-0813">Transport</keyword>
<dbReference type="PROSITE" id="PS50850">
    <property type="entry name" value="MFS"/>
    <property type="match status" value="1"/>
</dbReference>
<proteinExistence type="inferred from homology"/>
<keyword evidence="6 8" id="KW-1133">Transmembrane helix</keyword>
<feature type="transmembrane region" description="Helical" evidence="8">
    <location>
        <begin position="348"/>
        <end position="367"/>
    </location>
</feature>
<dbReference type="Gene3D" id="1.20.1720.10">
    <property type="entry name" value="Multidrug resistance protein D"/>
    <property type="match status" value="1"/>
</dbReference>
<evidence type="ECO:0000256" key="3">
    <source>
        <dbReference type="ARBA" id="ARBA00022448"/>
    </source>
</evidence>
<dbReference type="PRINTS" id="PR01036">
    <property type="entry name" value="TCRTETB"/>
</dbReference>
<comment type="similarity">
    <text evidence="2 8">Belongs to the major facilitator superfamily. Bcr/CmlA family.</text>
</comment>
<sequence>MTHILLPAIWLIVLIVGLPQLSETVYTPSLPDIAHALRTSEAMVEYTLTIYLFGFALGTLFWGKVSDKLGRKPCVIAGLLVFIIGCIGCYFSTSIEMLMISRGVQAFGGSIGSVLGQAICRDAFHGPALGRVYSATGSALALFPALGPLFGGLIAEIFGWRNIFIFLSMFALIVTILVSVKLPETHPHASRKKFSLWNIAKQLVLDKKVLGFGVIVAGCNGILFSYFAEGSFYLIKGLGLSPKSYGLSFTVIAVATMLGGIVSKRLQNKHSSKEIMGYGLLIIAFATTIFSCVATINHNLFALPSHVMIAITIISQMGCAFGICMATSNALALALADYKHAIGTASSLFGFFYYCLISLFTLFMGLLHDGTLLPMPLYFLSLSCFMMIVNRICLKS</sequence>
<dbReference type="GO" id="GO:1990961">
    <property type="term" value="P:xenobiotic detoxification by transmembrane export across the plasma membrane"/>
    <property type="evidence" value="ECO:0007669"/>
    <property type="project" value="InterPro"/>
</dbReference>
<name>A0A061JHK0_9PROT</name>
<feature type="transmembrane region" description="Helical" evidence="8">
    <location>
        <begin position="308"/>
        <end position="336"/>
    </location>
</feature>
<reference evidence="10 11" key="1">
    <citation type="journal article" date="2013" name="Genome Announc.">
        <title>Draft Genome Sequence of Holospora undulata Strain HU1, a Micronucleus-Specific Symbiont of the Ciliate Paramecium caudatum.</title>
        <authorList>
            <person name="Dohra H."/>
            <person name="Suzuki H."/>
            <person name="Suzuki T."/>
            <person name="Tanaka K."/>
            <person name="Fujishima M."/>
        </authorList>
    </citation>
    <scope>NUCLEOTIDE SEQUENCE [LARGE SCALE GENOMIC DNA]</scope>
    <source>
        <strain evidence="10 11">HU1</strain>
    </source>
</reference>
<keyword evidence="11" id="KW-1185">Reference proteome</keyword>
<evidence type="ECO:0000256" key="5">
    <source>
        <dbReference type="ARBA" id="ARBA00022692"/>
    </source>
</evidence>
<dbReference type="InterPro" id="IPR036259">
    <property type="entry name" value="MFS_trans_sf"/>
</dbReference>
<comment type="subcellular location">
    <subcellularLocation>
        <location evidence="8">Cell inner membrane</location>
        <topology evidence="8">Multi-pass membrane protein</topology>
    </subcellularLocation>
    <subcellularLocation>
        <location evidence="1">Cell membrane</location>
        <topology evidence="1">Multi-pass membrane protein</topology>
    </subcellularLocation>
</comment>
<feature type="transmembrane region" description="Helical" evidence="8">
    <location>
        <begin position="43"/>
        <end position="62"/>
    </location>
</feature>
<feature type="transmembrane region" description="Helical" evidence="8">
    <location>
        <begin position="99"/>
        <end position="120"/>
    </location>
</feature>
<feature type="transmembrane region" description="Helical" evidence="8">
    <location>
        <begin position="244"/>
        <end position="263"/>
    </location>
</feature>
<evidence type="ECO:0000256" key="2">
    <source>
        <dbReference type="ARBA" id="ARBA00006236"/>
    </source>
</evidence>
<feature type="domain" description="Major facilitator superfamily (MFS) profile" evidence="9">
    <location>
        <begin position="8"/>
        <end position="396"/>
    </location>
</feature>
<feature type="transmembrane region" description="Helical" evidence="8">
    <location>
        <begin position="163"/>
        <end position="183"/>
    </location>
</feature>
<dbReference type="GO" id="GO:0042910">
    <property type="term" value="F:xenobiotic transmembrane transporter activity"/>
    <property type="evidence" value="ECO:0007669"/>
    <property type="project" value="InterPro"/>
</dbReference>
<dbReference type="RefSeq" id="WP_006302608.1">
    <property type="nucleotide sequence ID" value="NZ_ARPM03000202.1"/>
</dbReference>
<dbReference type="PANTHER" id="PTHR43124">
    <property type="entry name" value="PURINE EFFLUX PUMP PBUE"/>
    <property type="match status" value="1"/>
</dbReference>
<dbReference type="InterPro" id="IPR020846">
    <property type="entry name" value="MFS_dom"/>
</dbReference>
<evidence type="ECO:0000256" key="6">
    <source>
        <dbReference type="ARBA" id="ARBA00022989"/>
    </source>
</evidence>
<keyword evidence="7 8" id="KW-0472">Membrane</keyword>
<dbReference type="InterPro" id="IPR004812">
    <property type="entry name" value="Efflux_drug-R_Bcr/CmlA"/>
</dbReference>
<evidence type="ECO:0000256" key="4">
    <source>
        <dbReference type="ARBA" id="ARBA00022475"/>
    </source>
</evidence>
<evidence type="ECO:0000256" key="7">
    <source>
        <dbReference type="ARBA" id="ARBA00023136"/>
    </source>
</evidence>
<keyword evidence="4" id="KW-1003">Cell membrane</keyword>
<gene>
    <name evidence="10" type="ORF">K737_301186</name>
</gene>
<keyword evidence="5 8" id="KW-0812">Transmembrane</keyword>
<dbReference type="SUPFAM" id="SSF103473">
    <property type="entry name" value="MFS general substrate transporter"/>
    <property type="match status" value="1"/>
</dbReference>
<dbReference type="NCBIfam" id="TIGR00710">
    <property type="entry name" value="efflux_Bcr_CflA"/>
    <property type="match status" value="1"/>
</dbReference>
<comment type="caution">
    <text evidence="8">Lacks conserved residue(s) required for the propagation of feature annotation.</text>
</comment>
<evidence type="ECO:0000313" key="10">
    <source>
        <dbReference type="EMBL" id="ETZ04349.1"/>
    </source>
</evidence>
<dbReference type="GO" id="GO:0005886">
    <property type="term" value="C:plasma membrane"/>
    <property type="evidence" value="ECO:0007669"/>
    <property type="project" value="UniProtKB-SubCell"/>
</dbReference>
<evidence type="ECO:0000256" key="8">
    <source>
        <dbReference type="RuleBase" id="RU365088"/>
    </source>
</evidence>
<dbReference type="EMBL" id="ARPM03000202">
    <property type="protein sequence ID" value="ETZ04349.1"/>
    <property type="molecule type" value="Genomic_DNA"/>
</dbReference>
<feature type="transmembrane region" description="Helical" evidence="8">
    <location>
        <begin position="275"/>
        <end position="296"/>
    </location>
</feature>
<evidence type="ECO:0000256" key="1">
    <source>
        <dbReference type="ARBA" id="ARBA00004651"/>
    </source>
</evidence>
<feature type="transmembrane region" description="Helical" evidence="8">
    <location>
        <begin position="209"/>
        <end position="228"/>
    </location>
</feature>
<protein>
    <recommendedName>
        <fullName evidence="8">Bcr/CflA family efflux transporter</fullName>
    </recommendedName>
</protein>
<feature type="transmembrane region" description="Helical" evidence="8">
    <location>
        <begin position="373"/>
        <end position="394"/>
    </location>
</feature>
<dbReference type="PANTHER" id="PTHR43124:SF3">
    <property type="entry name" value="CHLORAMPHENICOL EFFLUX PUMP RV0191"/>
    <property type="match status" value="1"/>
</dbReference>